<dbReference type="GO" id="GO:0005686">
    <property type="term" value="C:U2 snRNP"/>
    <property type="evidence" value="ECO:0007669"/>
    <property type="project" value="TreeGrafter"/>
</dbReference>
<gene>
    <name evidence="1" type="ORF">KHLLAP_LOCUS4368</name>
</gene>
<evidence type="ECO:0000313" key="2">
    <source>
        <dbReference type="Proteomes" id="UP001295740"/>
    </source>
</evidence>
<name>A0AAI8YGE7_9PEZI</name>
<dbReference type="EMBL" id="CAUWAG010000006">
    <property type="protein sequence ID" value="CAJ2503900.1"/>
    <property type="molecule type" value="Genomic_DNA"/>
</dbReference>
<reference evidence="1" key="1">
    <citation type="submission" date="2023-10" db="EMBL/GenBank/DDBJ databases">
        <authorList>
            <person name="Hackl T."/>
        </authorList>
    </citation>
    <scope>NUCLEOTIDE SEQUENCE</scope>
</reference>
<proteinExistence type="predicted"/>
<sequence>MADKLRTQQELERLQAKYVGTGHPDTTSWEWRTNIARDTYSSIVGHPPHLAYIALAQNEPAAKVRAQLIRKMVQPCGPPPPREGEEPAEGLRRQALRVGYIIGRPGVVELQGNHNDTTQPDVRAVETITLHQQGRGPQAPGPE</sequence>
<evidence type="ECO:0000313" key="1">
    <source>
        <dbReference type="EMBL" id="CAJ2503900.1"/>
    </source>
</evidence>
<protein>
    <submittedName>
        <fullName evidence="1">Uu.00g112940.m01.CDS01</fullName>
    </submittedName>
</protein>
<dbReference type="PANTHER" id="PTHR20978:SF0">
    <property type="entry name" value="SPLICING FACTOR 3B SUBUNIT 5"/>
    <property type="match status" value="1"/>
</dbReference>
<dbReference type="Pfam" id="PF07189">
    <property type="entry name" value="SF3b10"/>
    <property type="match status" value="1"/>
</dbReference>
<accession>A0AAI8YGE7</accession>
<dbReference type="GO" id="GO:0071011">
    <property type="term" value="C:precatalytic spliceosome"/>
    <property type="evidence" value="ECO:0007669"/>
    <property type="project" value="TreeGrafter"/>
</dbReference>
<organism evidence="1 2">
    <name type="scientific">Anthostomella pinea</name>
    <dbReference type="NCBI Taxonomy" id="933095"/>
    <lineage>
        <taxon>Eukaryota</taxon>
        <taxon>Fungi</taxon>
        <taxon>Dikarya</taxon>
        <taxon>Ascomycota</taxon>
        <taxon>Pezizomycotina</taxon>
        <taxon>Sordariomycetes</taxon>
        <taxon>Xylariomycetidae</taxon>
        <taxon>Xylariales</taxon>
        <taxon>Xylariaceae</taxon>
        <taxon>Anthostomella</taxon>
    </lineage>
</organism>
<dbReference type="PANTHER" id="PTHR20978">
    <property type="entry name" value="SPLICING FACTOR 3B SUBUNIT 5"/>
    <property type="match status" value="1"/>
</dbReference>
<dbReference type="InterPro" id="IPR009846">
    <property type="entry name" value="SF3b5/RDS3-10"/>
</dbReference>
<dbReference type="AlphaFoldDB" id="A0AAI8YGE7"/>
<comment type="caution">
    <text evidence="1">The sequence shown here is derived from an EMBL/GenBank/DDBJ whole genome shotgun (WGS) entry which is preliminary data.</text>
</comment>
<keyword evidence="2" id="KW-1185">Reference proteome</keyword>
<dbReference type="GO" id="GO:0000398">
    <property type="term" value="P:mRNA splicing, via spliceosome"/>
    <property type="evidence" value="ECO:0007669"/>
    <property type="project" value="TreeGrafter"/>
</dbReference>
<dbReference type="Proteomes" id="UP001295740">
    <property type="component" value="Unassembled WGS sequence"/>
</dbReference>